<comment type="function">
    <text evidence="4">Plant non-specific lipid-transfer proteins transfer phospholipids as well as galactolipids across membranes. May play a role in wax or cutin deposition in the cell walls of expanding epidermal cells and certain secretory tissues.</text>
</comment>
<sequence>MGFSNMAVTVGFLLAMLIHRPALIQGLINCNQVKLSLNDCGEFVKLSKGPRASCCRALKRLNNTYRSTADRRDVCNCIKREVGSSSKVIYRNVALLPGKCGVRLGYTISPSIDCRKSVQRFSECY</sequence>
<feature type="chain" id="PRO_5042273299" description="Non-specific lipid-transfer protein" evidence="5">
    <location>
        <begin position="27"/>
        <end position="125"/>
    </location>
</feature>
<evidence type="ECO:0000313" key="7">
    <source>
        <dbReference type="EMBL" id="WOH06585.1"/>
    </source>
</evidence>
<accession>A0AAF0XEH1</accession>
<dbReference type="InterPro" id="IPR000528">
    <property type="entry name" value="Plant_nsLTP"/>
</dbReference>
<dbReference type="InterPro" id="IPR036312">
    <property type="entry name" value="Bifun_inhib/LTP/seed_sf"/>
</dbReference>
<feature type="signal peptide" evidence="5">
    <location>
        <begin position="1"/>
        <end position="26"/>
    </location>
</feature>
<dbReference type="GO" id="GO:0008289">
    <property type="term" value="F:lipid binding"/>
    <property type="evidence" value="ECO:0007669"/>
    <property type="project" value="UniProtKB-KW"/>
</dbReference>
<gene>
    <name evidence="7" type="ORF">DCAR_0626013</name>
</gene>
<keyword evidence="3 4" id="KW-0446">Lipid-binding</keyword>
<comment type="similarity">
    <text evidence="1 4">Belongs to the plant LTP family.</text>
</comment>
<reference evidence="7" key="2">
    <citation type="submission" date="2022-03" db="EMBL/GenBank/DDBJ databases">
        <title>Draft title - Genomic analysis of global carrot germplasm unveils the trajectory of domestication and the origin of high carotenoid orange carrot.</title>
        <authorList>
            <person name="Iorizzo M."/>
            <person name="Ellison S."/>
            <person name="Senalik D."/>
            <person name="Macko-Podgorni A."/>
            <person name="Grzebelus D."/>
            <person name="Bostan H."/>
            <person name="Rolling W."/>
            <person name="Curaba J."/>
            <person name="Simon P."/>
        </authorList>
    </citation>
    <scope>NUCLEOTIDE SEQUENCE</scope>
    <source>
        <tissue evidence="7">Leaf</tissue>
    </source>
</reference>
<dbReference type="SUPFAM" id="SSF47699">
    <property type="entry name" value="Bifunctional inhibitor/lipid-transfer protein/seed storage 2S albumin"/>
    <property type="match status" value="1"/>
</dbReference>
<name>A0AAF0XEH1_DAUCS</name>
<reference evidence="7" key="1">
    <citation type="journal article" date="2016" name="Nat. Genet.">
        <title>A high-quality carrot genome assembly provides new insights into carotenoid accumulation and asterid genome evolution.</title>
        <authorList>
            <person name="Iorizzo M."/>
            <person name="Ellison S."/>
            <person name="Senalik D."/>
            <person name="Zeng P."/>
            <person name="Satapoomin P."/>
            <person name="Huang J."/>
            <person name="Bowman M."/>
            <person name="Iovene M."/>
            <person name="Sanseverino W."/>
            <person name="Cavagnaro P."/>
            <person name="Yildiz M."/>
            <person name="Macko-Podgorni A."/>
            <person name="Moranska E."/>
            <person name="Grzebelus E."/>
            <person name="Grzebelus D."/>
            <person name="Ashrafi H."/>
            <person name="Zheng Z."/>
            <person name="Cheng S."/>
            <person name="Spooner D."/>
            <person name="Van Deynze A."/>
            <person name="Simon P."/>
        </authorList>
    </citation>
    <scope>NUCLEOTIDE SEQUENCE</scope>
    <source>
        <tissue evidence="7">Leaf</tissue>
    </source>
</reference>
<dbReference type="Proteomes" id="UP000077755">
    <property type="component" value="Chromosome 6"/>
</dbReference>
<protein>
    <recommendedName>
        <fullName evidence="4">Non-specific lipid-transfer protein</fullName>
    </recommendedName>
</protein>
<dbReference type="SMART" id="SM00499">
    <property type="entry name" value="AAI"/>
    <property type="match status" value="1"/>
</dbReference>
<dbReference type="InterPro" id="IPR016140">
    <property type="entry name" value="Bifunc_inhib/LTP/seed_store"/>
</dbReference>
<dbReference type="CDD" id="cd01960">
    <property type="entry name" value="nsLTP1"/>
    <property type="match status" value="1"/>
</dbReference>
<dbReference type="Gene3D" id="1.10.110.10">
    <property type="entry name" value="Plant lipid-transfer and hydrophobic proteins"/>
    <property type="match status" value="1"/>
</dbReference>
<proteinExistence type="inferred from homology"/>
<evidence type="ECO:0000256" key="5">
    <source>
        <dbReference type="SAM" id="SignalP"/>
    </source>
</evidence>
<evidence type="ECO:0000256" key="4">
    <source>
        <dbReference type="RuleBase" id="RU000628"/>
    </source>
</evidence>
<feature type="domain" description="Bifunctional inhibitor/plant lipid transfer protein/seed storage helical" evidence="6">
    <location>
        <begin position="30"/>
        <end position="114"/>
    </location>
</feature>
<evidence type="ECO:0000256" key="1">
    <source>
        <dbReference type="ARBA" id="ARBA00009748"/>
    </source>
</evidence>
<dbReference type="AlphaFoldDB" id="A0AAF0XEH1"/>
<dbReference type="Pfam" id="PF00234">
    <property type="entry name" value="Tryp_alpha_amyl"/>
    <property type="match status" value="1"/>
</dbReference>
<organism evidence="7 8">
    <name type="scientific">Daucus carota subsp. sativus</name>
    <name type="common">Carrot</name>
    <dbReference type="NCBI Taxonomy" id="79200"/>
    <lineage>
        <taxon>Eukaryota</taxon>
        <taxon>Viridiplantae</taxon>
        <taxon>Streptophyta</taxon>
        <taxon>Embryophyta</taxon>
        <taxon>Tracheophyta</taxon>
        <taxon>Spermatophyta</taxon>
        <taxon>Magnoliopsida</taxon>
        <taxon>eudicotyledons</taxon>
        <taxon>Gunneridae</taxon>
        <taxon>Pentapetalae</taxon>
        <taxon>asterids</taxon>
        <taxon>campanulids</taxon>
        <taxon>Apiales</taxon>
        <taxon>Apiaceae</taxon>
        <taxon>Apioideae</taxon>
        <taxon>Scandiceae</taxon>
        <taxon>Daucinae</taxon>
        <taxon>Daucus</taxon>
        <taxon>Daucus sect. Daucus</taxon>
    </lineage>
</organism>
<dbReference type="PRINTS" id="PR00382">
    <property type="entry name" value="LIPIDTRNSFER"/>
</dbReference>
<dbReference type="EMBL" id="CP093348">
    <property type="protein sequence ID" value="WOH06585.1"/>
    <property type="molecule type" value="Genomic_DNA"/>
</dbReference>
<evidence type="ECO:0000313" key="8">
    <source>
        <dbReference type="Proteomes" id="UP000077755"/>
    </source>
</evidence>
<dbReference type="GO" id="GO:0006869">
    <property type="term" value="P:lipid transport"/>
    <property type="evidence" value="ECO:0007669"/>
    <property type="project" value="InterPro"/>
</dbReference>
<evidence type="ECO:0000256" key="2">
    <source>
        <dbReference type="ARBA" id="ARBA00022448"/>
    </source>
</evidence>
<evidence type="ECO:0000259" key="6">
    <source>
        <dbReference type="SMART" id="SM00499"/>
    </source>
</evidence>
<keyword evidence="2 4" id="KW-0813">Transport</keyword>
<evidence type="ECO:0000256" key="3">
    <source>
        <dbReference type="ARBA" id="ARBA00023121"/>
    </source>
</evidence>
<keyword evidence="5" id="KW-0732">Signal</keyword>
<keyword evidence="8" id="KW-1185">Reference proteome</keyword>
<dbReference type="PANTHER" id="PTHR33076">
    <property type="entry name" value="NON-SPECIFIC LIPID-TRANSFER PROTEIN 2-RELATED"/>
    <property type="match status" value="1"/>
</dbReference>